<accession>A0A516NYD7</accession>
<dbReference type="InterPro" id="IPR022444">
    <property type="entry name" value="Cofactor-bd_rpt"/>
</dbReference>
<gene>
    <name evidence="1" type="ORF">FOH10_31275</name>
</gene>
<dbReference type="Proteomes" id="UP000317039">
    <property type="component" value="Chromosome"/>
</dbReference>
<dbReference type="EMBL" id="CP041695">
    <property type="protein sequence ID" value="QDP83909.1"/>
    <property type="molecule type" value="Genomic_DNA"/>
</dbReference>
<evidence type="ECO:0000313" key="2">
    <source>
        <dbReference type="Proteomes" id="UP000317039"/>
    </source>
</evidence>
<name>A0A516NYD7_9NOCA</name>
<dbReference type="AlphaFoldDB" id="A0A516NYD7"/>
<dbReference type="NCBIfam" id="TIGR03807">
    <property type="entry name" value="RR_fam_repeat"/>
    <property type="match status" value="1"/>
</dbReference>
<dbReference type="KEGG" id="nod:FOH10_31275"/>
<protein>
    <submittedName>
        <fullName evidence="1">Uncharacterized protein</fullName>
    </submittedName>
</protein>
<sequence>MGESISPDIVAKWGILVRSTTTQI</sequence>
<evidence type="ECO:0000313" key="1">
    <source>
        <dbReference type="EMBL" id="QDP83909.1"/>
    </source>
</evidence>
<reference evidence="1 2" key="1">
    <citation type="submission" date="2019-07" db="EMBL/GenBank/DDBJ databases">
        <title>Complete Genome Sequence and Methylome Analysis of Nocardia otitidis-caviarum NEB252.</title>
        <authorList>
            <person name="Fomenkov A."/>
            <person name="Anton B.P."/>
            <person name="Vincze T."/>
            <person name="Roberts R.J."/>
        </authorList>
    </citation>
    <scope>NUCLEOTIDE SEQUENCE [LARGE SCALE GENOMIC DNA]</scope>
    <source>
        <strain evidence="1 2">NEB252</strain>
    </source>
</reference>
<organism evidence="1 2">
    <name type="scientific">Nocardia otitidiscaviarum</name>
    <dbReference type="NCBI Taxonomy" id="1823"/>
    <lineage>
        <taxon>Bacteria</taxon>
        <taxon>Bacillati</taxon>
        <taxon>Actinomycetota</taxon>
        <taxon>Actinomycetes</taxon>
        <taxon>Mycobacteriales</taxon>
        <taxon>Nocardiaceae</taxon>
        <taxon>Nocardia</taxon>
    </lineage>
</organism>
<proteinExistence type="predicted"/>